<dbReference type="EMBL" id="LILC01000007">
    <property type="protein sequence ID" value="KOO47547.1"/>
    <property type="molecule type" value="Genomic_DNA"/>
</dbReference>
<evidence type="ECO:0000313" key="1">
    <source>
        <dbReference type="EMBL" id="KOO47547.1"/>
    </source>
</evidence>
<reference evidence="2" key="1">
    <citation type="submission" date="2015-08" db="EMBL/GenBank/DDBJ databases">
        <title>Fjat-14210 dsm16467.</title>
        <authorList>
            <person name="Liu B."/>
            <person name="Wang J."/>
            <person name="Zhu Y."/>
            <person name="Liu G."/>
            <person name="Chen Q."/>
            <person name="Chen Z."/>
            <person name="Lan J."/>
            <person name="Che J."/>
            <person name="Ge C."/>
            <person name="Shi H."/>
            <person name="Pan Z."/>
            <person name="Liu X."/>
        </authorList>
    </citation>
    <scope>NUCLEOTIDE SEQUENCE [LARGE SCALE GENOMIC DNA]</scope>
    <source>
        <strain evidence="2">DSM 16467</strain>
    </source>
</reference>
<dbReference type="STRING" id="284581.AMD01_05765"/>
<keyword evidence="2" id="KW-1185">Reference proteome</keyword>
<proteinExistence type="predicted"/>
<organism evidence="1 2">
    <name type="scientific">Priestia koreensis</name>
    <dbReference type="NCBI Taxonomy" id="284581"/>
    <lineage>
        <taxon>Bacteria</taxon>
        <taxon>Bacillati</taxon>
        <taxon>Bacillota</taxon>
        <taxon>Bacilli</taxon>
        <taxon>Bacillales</taxon>
        <taxon>Bacillaceae</taxon>
        <taxon>Priestia</taxon>
    </lineage>
</organism>
<accession>A0A0M0L9M0</accession>
<sequence length="137" mass="15221">MKKFLITIVILAAIGYGGYRVALNYVSNKVVAIAQKEWLTDEQISKAKQYANIDQLAKEVSQVDKSKLPFHTKEDAVKTVMKKFSTSELADAAKKVKGGATPQEKQELMQLAEQRLSPDELAALKVVALQELQKQSK</sequence>
<protein>
    <submittedName>
        <fullName evidence="1">Uncharacterized protein</fullName>
    </submittedName>
</protein>
<dbReference type="RefSeq" id="WP_053400452.1">
    <property type="nucleotide sequence ID" value="NZ_JAUKEN010000001.1"/>
</dbReference>
<comment type="caution">
    <text evidence="1">The sequence shown here is derived from an EMBL/GenBank/DDBJ whole genome shotgun (WGS) entry which is preliminary data.</text>
</comment>
<dbReference type="AlphaFoldDB" id="A0A0M0L9M0"/>
<gene>
    <name evidence="1" type="ORF">AMD01_05765</name>
</gene>
<evidence type="ECO:0000313" key="2">
    <source>
        <dbReference type="Proteomes" id="UP000037558"/>
    </source>
</evidence>
<name>A0A0M0L9M0_9BACI</name>
<dbReference type="Proteomes" id="UP000037558">
    <property type="component" value="Unassembled WGS sequence"/>
</dbReference>
<dbReference type="PATRIC" id="fig|284581.3.peg.4546"/>
<dbReference type="OrthoDB" id="2427603at2"/>